<protein>
    <submittedName>
        <fullName evidence="1">Uncharacterized protein</fullName>
    </submittedName>
</protein>
<evidence type="ECO:0000313" key="2">
    <source>
        <dbReference type="Proteomes" id="UP000219271"/>
    </source>
</evidence>
<dbReference type="EMBL" id="OCMY01000001">
    <property type="protein sequence ID" value="SOD37014.1"/>
    <property type="molecule type" value="Genomic_DNA"/>
</dbReference>
<organism evidence="1 2">
    <name type="scientific">Candidatus Pantoea floridensis</name>
    <dbReference type="NCBI Taxonomy" id="1938870"/>
    <lineage>
        <taxon>Bacteria</taxon>
        <taxon>Pseudomonadati</taxon>
        <taxon>Pseudomonadota</taxon>
        <taxon>Gammaproteobacteria</taxon>
        <taxon>Enterobacterales</taxon>
        <taxon>Erwiniaceae</taxon>
        <taxon>Pantoea</taxon>
    </lineage>
</organism>
<dbReference type="Proteomes" id="UP000219271">
    <property type="component" value="Unassembled WGS sequence"/>
</dbReference>
<gene>
    <name evidence="1" type="ORF">SAMN06273570_1338</name>
</gene>
<name>A0A286BS80_9GAMM</name>
<dbReference type="AlphaFoldDB" id="A0A286BS80"/>
<keyword evidence="2" id="KW-1185">Reference proteome</keyword>
<reference evidence="2" key="1">
    <citation type="submission" date="2017-09" db="EMBL/GenBank/DDBJ databases">
        <authorList>
            <person name="Varghese N."/>
            <person name="Submissions S."/>
        </authorList>
    </citation>
    <scope>NUCLEOTIDE SEQUENCE [LARGE SCALE GENOMIC DNA]</scope>
    <source>
        <strain evidence="2">JKS000234</strain>
    </source>
</reference>
<evidence type="ECO:0000313" key="1">
    <source>
        <dbReference type="EMBL" id="SOD37014.1"/>
    </source>
</evidence>
<proteinExistence type="predicted"/>
<accession>A0A286BS80</accession>
<sequence>MLLTLTVGESDEPVSRRVVGYSQYLFVNKLGGFHGCRCQQTFGNDAVFWSD</sequence>